<dbReference type="PIRSF" id="PIRSF006648">
    <property type="entry name" value="DrrB"/>
    <property type="match status" value="1"/>
</dbReference>
<comment type="caution">
    <text evidence="8">The sequence shown here is derived from an EMBL/GenBank/DDBJ whole genome shotgun (WGS) entry which is preliminary data.</text>
</comment>
<evidence type="ECO:0000256" key="6">
    <source>
        <dbReference type="RuleBase" id="RU361157"/>
    </source>
</evidence>
<dbReference type="Proteomes" id="UP000649753">
    <property type="component" value="Unassembled WGS sequence"/>
</dbReference>
<accession>A0A927M2N6</accession>
<comment type="similarity">
    <text evidence="6">Belongs to the ABC-2 integral membrane protein family.</text>
</comment>
<dbReference type="AlphaFoldDB" id="A0A927M2N6"/>
<proteinExistence type="inferred from homology"/>
<dbReference type="PROSITE" id="PS51012">
    <property type="entry name" value="ABC_TM2"/>
    <property type="match status" value="1"/>
</dbReference>
<gene>
    <name evidence="8" type="ORF">H4W31_001194</name>
</gene>
<keyword evidence="6" id="KW-1003">Cell membrane</keyword>
<keyword evidence="2 6" id="KW-0812">Transmembrane</keyword>
<keyword evidence="5" id="KW-0046">Antibiotic resistance</keyword>
<dbReference type="RefSeq" id="WP_192765730.1">
    <property type="nucleotide sequence ID" value="NZ_JADBEB010000001.1"/>
</dbReference>
<dbReference type="InterPro" id="IPR000412">
    <property type="entry name" value="ABC_2_transport"/>
</dbReference>
<evidence type="ECO:0000256" key="4">
    <source>
        <dbReference type="ARBA" id="ARBA00023136"/>
    </source>
</evidence>
<feature type="domain" description="ABC transmembrane type-2" evidence="7">
    <location>
        <begin position="41"/>
        <end position="267"/>
    </location>
</feature>
<feature type="transmembrane region" description="Helical" evidence="6">
    <location>
        <begin position="51"/>
        <end position="70"/>
    </location>
</feature>
<evidence type="ECO:0000313" key="9">
    <source>
        <dbReference type="Proteomes" id="UP000649753"/>
    </source>
</evidence>
<evidence type="ECO:0000313" key="8">
    <source>
        <dbReference type="EMBL" id="MBE1485556.1"/>
    </source>
</evidence>
<dbReference type="EMBL" id="JADBEB010000001">
    <property type="protein sequence ID" value="MBE1485556.1"/>
    <property type="molecule type" value="Genomic_DNA"/>
</dbReference>
<keyword evidence="4 6" id="KW-0472">Membrane</keyword>
<keyword evidence="9" id="KW-1185">Reference proteome</keyword>
<dbReference type="GO" id="GO:0140359">
    <property type="term" value="F:ABC-type transporter activity"/>
    <property type="evidence" value="ECO:0007669"/>
    <property type="project" value="InterPro"/>
</dbReference>
<dbReference type="PANTHER" id="PTHR43229:SF2">
    <property type="entry name" value="NODULATION PROTEIN J"/>
    <property type="match status" value="1"/>
</dbReference>
<dbReference type="GO" id="GO:0043190">
    <property type="term" value="C:ATP-binding cassette (ABC) transporter complex"/>
    <property type="evidence" value="ECO:0007669"/>
    <property type="project" value="InterPro"/>
</dbReference>
<keyword evidence="3 6" id="KW-1133">Transmembrane helix</keyword>
<comment type="subcellular location">
    <subcellularLocation>
        <location evidence="6">Cell membrane</location>
        <topology evidence="6">Multi-pass membrane protein</topology>
    </subcellularLocation>
    <subcellularLocation>
        <location evidence="1">Membrane</location>
        <topology evidence="1">Multi-pass membrane protein</topology>
    </subcellularLocation>
</comment>
<evidence type="ECO:0000259" key="7">
    <source>
        <dbReference type="PROSITE" id="PS51012"/>
    </source>
</evidence>
<dbReference type="GO" id="GO:0046677">
    <property type="term" value="P:response to antibiotic"/>
    <property type="evidence" value="ECO:0007669"/>
    <property type="project" value="UniProtKB-KW"/>
</dbReference>
<name>A0A927M2N6_9ACTN</name>
<dbReference type="InterPro" id="IPR047817">
    <property type="entry name" value="ABC2_TM_bact-type"/>
</dbReference>
<evidence type="ECO:0000256" key="1">
    <source>
        <dbReference type="ARBA" id="ARBA00004141"/>
    </source>
</evidence>
<evidence type="ECO:0000256" key="3">
    <source>
        <dbReference type="ARBA" id="ARBA00022989"/>
    </source>
</evidence>
<reference evidence="8" key="1">
    <citation type="submission" date="2020-10" db="EMBL/GenBank/DDBJ databases">
        <title>Sequencing the genomes of 1000 actinobacteria strains.</title>
        <authorList>
            <person name="Klenk H.-P."/>
        </authorList>
    </citation>
    <scope>NUCLEOTIDE SEQUENCE</scope>
    <source>
        <strain evidence="8">DSM 46832</strain>
    </source>
</reference>
<keyword evidence="6" id="KW-0813">Transport</keyword>
<feature type="transmembrane region" description="Helical" evidence="6">
    <location>
        <begin position="188"/>
        <end position="207"/>
    </location>
</feature>
<evidence type="ECO:0000256" key="5">
    <source>
        <dbReference type="ARBA" id="ARBA00023251"/>
    </source>
</evidence>
<evidence type="ECO:0000256" key="2">
    <source>
        <dbReference type="ARBA" id="ARBA00022692"/>
    </source>
</evidence>
<feature type="transmembrane region" description="Helical" evidence="6">
    <location>
        <begin position="157"/>
        <end position="176"/>
    </location>
</feature>
<dbReference type="PANTHER" id="PTHR43229">
    <property type="entry name" value="NODULATION PROTEIN J"/>
    <property type="match status" value="1"/>
</dbReference>
<dbReference type="InterPro" id="IPR013525">
    <property type="entry name" value="ABC2_TM"/>
</dbReference>
<feature type="transmembrane region" description="Helical" evidence="6">
    <location>
        <begin position="243"/>
        <end position="261"/>
    </location>
</feature>
<organism evidence="8 9">
    <name type="scientific">Plantactinospora soyae</name>
    <dbReference type="NCBI Taxonomy" id="1544732"/>
    <lineage>
        <taxon>Bacteria</taxon>
        <taxon>Bacillati</taxon>
        <taxon>Actinomycetota</taxon>
        <taxon>Actinomycetes</taxon>
        <taxon>Micromonosporales</taxon>
        <taxon>Micromonosporaceae</taxon>
        <taxon>Plantactinospora</taxon>
    </lineage>
</organism>
<protein>
    <recommendedName>
        <fullName evidence="6">Transport permease protein</fullName>
    </recommendedName>
</protein>
<dbReference type="PRINTS" id="PR00164">
    <property type="entry name" value="ABC2TRNSPORT"/>
</dbReference>
<sequence>MTVTEPSEIELSPMERQPVLWPALRAVWFRELWLFRRYWPAVTFGSLVEPLVYLAGFGVGIGALVGSVGGHSYPQFLGIGMVLTSMLFSSVFTGMFETFSRRRFQRIYDAMLSQPVDPWELVTAEASWIAAKSCVYSCAPLLVTVAVGLPVGPQLALVPLIQLIAGFGFALAGMWVSCLVPALDWLRLIVSGVLTPLVLAAGVFFPVDQLPGWASPLVALNPVYHCMQLTRNAAFGELGPADLGHVAVVLLGSALAWWLAIRAMNRRLID</sequence>
<dbReference type="InterPro" id="IPR051784">
    <property type="entry name" value="Nod_factor_ABC_transporter"/>
</dbReference>
<feature type="transmembrane region" description="Helical" evidence="6">
    <location>
        <begin position="134"/>
        <end position="151"/>
    </location>
</feature>
<feature type="transmembrane region" description="Helical" evidence="6">
    <location>
        <begin position="76"/>
        <end position="96"/>
    </location>
</feature>
<dbReference type="Pfam" id="PF01061">
    <property type="entry name" value="ABC2_membrane"/>
    <property type="match status" value="1"/>
</dbReference>